<evidence type="ECO:0000313" key="1">
    <source>
        <dbReference type="EMBL" id="UUC44746.1"/>
    </source>
</evidence>
<organism evidence="1 2">
    <name type="scientific">Flavobacterium cerinum</name>
    <dbReference type="NCBI Taxonomy" id="2502784"/>
    <lineage>
        <taxon>Bacteria</taxon>
        <taxon>Pseudomonadati</taxon>
        <taxon>Bacteroidota</taxon>
        <taxon>Flavobacteriia</taxon>
        <taxon>Flavobacteriales</taxon>
        <taxon>Flavobacteriaceae</taxon>
        <taxon>Flavobacterium</taxon>
    </lineage>
</organism>
<accession>A0ABY5IPI7</accession>
<protein>
    <submittedName>
        <fullName evidence="1">Uncharacterized protein</fullName>
    </submittedName>
</protein>
<name>A0ABY5IPI7_9FLAO</name>
<dbReference type="RefSeq" id="WP_256550429.1">
    <property type="nucleotide sequence ID" value="NZ_CP101751.1"/>
</dbReference>
<dbReference type="Proteomes" id="UP001059844">
    <property type="component" value="Chromosome"/>
</dbReference>
<evidence type="ECO:0000313" key="2">
    <source>
        <dbReference type="Proteomes" id="UP001059844"/>
    </source>
</evidence>
<gene>
    <name evidence="1" type="ORF">NOX80_14045</name>
</gene>
<keyword evidence="2" id="KW-1185">Reference proteome</keyword>
<dbReference type="EMBL" id="CP101751">
    <property type="protein sequence ID" value="UUC44746.1"/>
    <property type="molecule type" value="Genomic_DNA"/>
</dbReference>
<reference evidence="1" key="1">
    <citation type="submission" date="2022-07" db="EMBL/GenBank/DDBJ databases">
        <title>Isolation, identification, and degradation of a PFOSA degrading strain from sewage treatment plant.</title>
        <authorList>
            <person name="Zhang L."/>
            <person name="Huo Y."/>
        </authorList>
    </citation>
    <scope>NUCLEOTIDE SEQUENCE</scope>
    <source>
        <strain evidence="1">C1</strain>
    </source>
</reference>
<proteinExistence type="predicted"/>
<sequence length="151" mass="18086">MDICIICNYQLEEKQIIRRARMRDKDGKPQADRITYKARCPSCEIYLRKQDHGKTEGHWGISNIKESDLKFELSENEFLTLKSTVEKKLEKISDDYRFEREKWAEFITIKKQNDKIYAFSQCEGDYIINGYVIKRDNYFISEYTDEIKKNG</sequence>